<evidence type="ECO:0000256" key="5">
    <source>
        <dbReference type="PROSITE-ProRule" id="PRU00176"/>
    </source>
</evidence>
<dbReference type="InterPro" id="IPR000504">
    <property type="entry name" value="RRM_dom"/>
</dbReference>
<comment type="subcellular location">
    <subcellularLocation>
        <location evidence="6">Nucleus</location>
    </subcellularLocation>
    <subcellularLocation>
        <location evidence="6">Nucleus speckle</location>
    </subcellularLocation>
    <subcellularLocation>
        <location evidence="6">Cytoplasm</location>
    </subcellularLocation>
</comment>
<comment type="similarity">
    <text evidence="1 6">Belongs to the RBM8A family.</text>
</comment>
<name>A0A6V7TVV1_MELEN</name>
<dbReference type="PRINTS" id="PR01738">
    <property type="entry name" value="RNABINDINGM8"/>
</dbReference>
<keyword evidence="6" id="KW-0508">mRNA splicing</keyword>
<organism evidence="8 9">
    <name type="scientific">Meloidogyne enterolobii</name>
    <name type="common">Root-knot nematode worm</name>
    <name type="synonym">Meloidogyne mayaguensis</name>
    <dbReference type="NCBI Taxonomy" id="390850"/>
    <lineage>
        <taxon>Eukaryota</taxon>
        <taxon>Metazoa</taxon>
        <taxon>Ecdysozoa</taxon>
        <taxon>Nematoda</taxon>
        <taxon>Chromadorea</taxon>
        <taxon>Rhabditida</taxon>
        <taxon>Tylenchina</taxon>
        <taxon>Tylenchomorpha</taxon>
        <taxon>Tylenchoidea</taxon>
        <taxon>Meloidogynidae</taxon>
        <taxon>Meloidogyninae</taxon>
        <taxon>Meloidogyne</taxon>
    </lineage>
</organism>
<dbReference type="SUPFAM" id="SSF54928">
    <property type="entry name" value="RNA-binding domain, RBD"/>
    <property type="match status" value="1"/>
</dbReference>
<evidence type="ECO:0000256" key="2">
    <source>
        <dbReference type="ARBA" id="ARBA00022490"/>
    </source>
</evidence>
<gene>
    <name evidence="8" type="ORF">MENT_LOCUS5051</name>
</gene>
<evidence type="ECO:0000256" key="1">
    <source>
        <dbReference type="ARBA" id="ARBA00007987"/>
    </source>
</evidence>
<accession>A0A6V7TVV1</accession>
<protein>
    <recommendedName>
        <fullName evidence="6">RNA-binding protein 8A</fullName>
    </recommendedName>
</protein>
<keyword evidence="3 5" id="KW-0694">RNA-binding</keyword>
<dbReference type="PANTHER" id="PTHR45894">
    <property type="entry name" value="RNA-BINDING PROTEIN 8A"/>
    <property type="match status" value="1"/>
</dbReference>
<comment type="function">
    <text evidence="6">Core component of the splicing-dependent multiprotein exon junction complex (EJC) deposited at splice junctions on mRNAs.</text>
</comment>
<dbReference type="GO" id="GO:0006397">
    <property type="term" value="P:mRNA processing"/>
    <property type="evidence" value="ECO:0007669"/>
    <property type="project" value="UniProtKB-KW"/>
</dbReference>
<dbReference type="InterPro" id="IPR035979">
    <property type="entry name" value="RBD_domain_sf"/>
</dbReference>
<keyword evidence="4 6" id="KW-0539">Nucleus</keyword>
<dbReference type="EMBL" id="CAJEWN010000018">
    <property type="protein sequence ID" value="CAD2136425.1"/>
    <property type="molecule type" value="Genomic_DNA"/>
</dbReference>
<keyword evidence="6" id="KW-0813">Transport</keyword>
<dbReference type="GO" id="GO:0051028">
    <property type="term" value="P:mRNA transport"/>
    <property type="evidence" value="ECO:0007669"/>
    <property type="project" value="UniProtKB-KW"/>
</dbReference>
<proteinExistence type="inferred from homology"/>
<feature type="domain" description="RRM" evidence="7">
    <location>
        <begin position="66"/>
        <end position="144"/>
    </location>
</feature>
<keyword evidence="2 6" id="KW-0963">Cytoplasm</keyword>
<comment type="subunit">
    <text evidence="6">Heterodimer with MAGOH. Part of the mRNA splicing-dependent exon junction complex (EJC) complex; the core complex contains CASC3, EIF4A3, MAGOH and RBM8A.</text>
</comment>
<dbReference type="GO" id="GO:0008380">
    <property type="term" value="P:RNA splicing"/>
    <property type="evidence" value="ECO:0007669"/>
    <property type="project" value="UniProtKB-KW"/>
</dbReference>
<reference evidence="8 9" key="1">
    <citation type="submission" date="2020-08" db="EMBL/GenBank/DDBJ databases">
        <authorList>
            <person name="Koutsovoulos G."/>
            <person name="Danchin GJ E."/>
        </authorList>
    </citation>
    <scope>NUCLEOTIDE SEQUENCE [LARGE SCALE GENOMIC DNA]</scope>
</reference>
<evidence type="ECO:0000256" key="6">
    <source>
        <dbReference type="RuleBase" id="RU361239"/>
    </source>
</evidence>
<dbReference type="GO" id="GO:0005737">
    <property type="term" value="C:cytoplasm"/>
    <property type="evidence" value="ECO:0007669"/>
    <property type="project" value="UniProtKB-SubCell"/>
</dbReference>
<dbReference type="AlphaFoldDB" id="A0A6V7TVV1"/>
<comment type="caution">
    <text evidence="8">The sequence shown here is derived from an EMBL/GenBank/DDBJ whole genome shotgun (WGS) entry which is preliminary data.</text>
</comment>
<dbReference type="InterPro" id="IPR008111">
    <property type="entry name" value="RNA-bd_8"/>
</dbReference>
<dbReference type="InterPro" id="IPR033744">
    <property type="entry name" value="RRM_RBM8"/>
</dbReference>
<sequence length="152" mass="17125">MGDDGVVLDDIAMDETAPDAELDEIRKGVSKRKGRGFEGSQKSNVKEYETLGDDGFYGPQRSVEGWIIFVTNVHEEAQEEDVKDLFKDYGNVLNMHLNLDRRTGYFKGYAIVQFETQKEAADAIAGLNGYDFLGQELSADWCFVKGGRDKRR</sequence>
<keyword evidence="6" id="KW-0507">mRNA processing</keyword>
<dbReference type="Gene3D" id="3.30.70.330">
    <property type="match status" value="1"/>
</dbReference>
<dbReference type="Proteomes" id="UP000580250">
    <property type="component" value="Unassembled WGS sequence"/>
</dbReference>
<dbReference type="OrthoDB" id="15688at2759"/>
<evidence type="ECO:0000256" key="3">
    <source>
        <dbReference type="ARBA" id="ARBA00022884"/>
    </source>
</evidence>
<dbReference type="Pfam" id="PF00076">
    <property type="entry name" value="RRM_1"/>
    <property type="match status" value="1"/>
</dbReference>
<keyword evidence="6" id="KW-0509">mRNA transport</keyword>
<dbReference type="CDD" id="cd12324">
    <property type="entry name" value="RRM_RBM8"/>
    <property type="match status" value="1"/>
</dbReference>
<evidence type="ECO:0000313" key="8">
    <source>
        <dbReference type="EMBL" id="CAD2136425.1"/>
    </source>
</evidence>
<evidence type="ECO:0000259" key="7">
    <source>
        <dbReference type="PROSITE" id="PS50102"/>
    </source>
</evidence>
<dbReference type="PROSITE" id="PS50102">
    <property type="entry name" value="RRM"/>
    <property type="match status" value="1"/>
</dbReference>
<dbReference type="SMART" id="SM00360">
    <property type="entry name" value="RRM"/>
    <property type="match status" value="1"/>
</dbReference>
<evidence type="ECO:0000313" key="9">
    <source>
        <dbReference type="Proteomes" id="UP000580250"/>
    </source>
</evidence>
<dbReference type="GO" id="GO:0016607">
    <property type="term" value="C:nuclear speck"/>
    <property type="evidence" value="ECO:0007669"/>
    <property type="project" value="UniProtKB-SubCell"/>
</dbReference>
<evidence type="ECO:0000256" key="4">
    <source>
        <dbReference type="ARBA" id="ARBA00023242"/>
    </source>
</evidence>
<dbReference type="InterPro" id="IPR012677">
    <property type="entry name" value="Nucleotide-bd_a/b_plait_sf"/>
</dbReference>
<dbReference type="GO" id="GO:0003729">
    <property type="term" value="F:mRNA binding"/>
    <property type="evidence" value="ECO:0007669"/>
    <property type="project" value="InterPro"/>
</dbReference>